<comment type="caution">
    <text evidence="2">The sequence shown here is derived from an EMBL/GenBank/DDBJ whole genome shotgun (WGS) entry which is preliminary data.</text>
</comment>
<dbReference type="EMBL" id="CBBD010000024">
    <property type="protein sequence ID" value="CDA09710.1"/>
    <property type="molecule type" value="Genomic_DNA"/>
</dbReference>
<sequence>MTGIAWIFMGVAWTIIIGAAVLAMKKIVKNS</sequence>
<keyword evidence="1" id="KW-1133">Transmembrane helix</keyword>
<reference evidence="2" key="1">
    <citation type="submission" date="2012-11" db="EMBL/GenBank/DDBJ databases">
        <title>Dependencies among metagenomic species, viruses, plasmids and units of genetic variation.</title>
        <authorList>
            <person name="Nielsen H.B."/>
            <person name="Almeida M."/>
            <person name="Juncker A.S."/>
            <person name="Rasmussen S."/>
            <person name="Li J."/>
            <person name="Sunagawa S."/>
            <person name="Plichta D."/>
            <person name="Gautier L."/>
            <person name="Le Chatelier E."/>
            <person name="Peletier E."/>
            <person name="Bonde I."/>
            <person name="Nielsen T."/>
            <person name="Manichanh C."/>
            <person name="Arumugam M."/>
            <person name="Batto J."/>
            <person name="Santos M.B.Q.D."/>
            <person name="Blom N."/>
            <person name="Borruel N."/>
            <person name="Burgdorf K.S."/>
            <person name="Boumezbeur F."/>
            <person name="Casellas F."/>
            <person name="Dore J."/>
            <person name="Guarner F."/>
            <person name="Hansen T."/>
            <person name="Hildebrand F."/>
            <person name="Kaas R.S."/>
            <person name="Kennedy S."/>
            <person name="Kristiansen K."/>
            <person name="Kultima J.R."/>
            <person name="Leonard P."/>
            <person name="Levenez F."/>
            <person name="Lund O."/>
            <person name="Moumen B."/>
            <person name="Le Paslier D."/>
            <person name="Pons N."/>
            <person name="Pedersen O."/>
            <person name="Prifti E."/>
            <person name="Qin J."/>
            <person name="Raes J."/>
            <person name="Tap J."/>
            <person name="Tims S."/>
            <person name="Ussery D.W."/>
            <person name="Yamada T."/>
            <person name="MetaHit consortium"/>
            <person name="Renault P."/>
            <person name="Sicheritz-Ponten T."/>
            <person name="Bork P."/>
            <person name="Wang J."/>
            <person name="Brunak S."/>
            <person name="Ehrlich S.D."/>
        </authorList>
    </citation>
    <scope>NUCLEOTIDE SEQUENCE [LARGE SCALE GENOMIC DNA]</scope>
</reference>
<accession>R5X4I3</accession>
<feature type="transmembrane region" description="Helical" evidence="1">
    <location>
        <begin position="6"/>
        <end position="24"/>
    </location>
</feature>
<keyword evidence="1" id="KW-0472">Membrane</keyword>
<gene>
    <name evidence="2" type="ORF">BN488_00763</name>
</gene>
<keyword evidence="1" id="KW-0812">Transmembrane</keyword>
<evidence type="ECO:0000313" key="2">
    <source>
        <dbReference type="EMBL" id="CDA09710.1"/>
    </source>
</evidence>
<protein>
    <submittedName>
        <fullName evidence="2">Uncharacterized protein</fullName>
    </submittedName>
</protein>
<dbReference type="Proteomes" id="UP000017980">
    <property type="component" value="Unassembled WGS sequence"/>
</dbReference>
<evidence type="ECO:0000256" key="1">
    <source>
        <dbReference type="SAM" id="Phobius"/>
    </source>
</evidence>
<name>R5X4I3_9FIRM</name>
<dbReference type="AlphaFoldDB" id="R5X4I3"/>
<proteinExistence type="predicted"/>
<evidence type="ECO:0000313" key="3">
    <source>
        <dbReference type="Proteomes" id="UP000017980"/>
    </source>
</evidence>
<organism evidence="2 3">
    <name type="scientific">Intestinibacter bartlettii CAG:1329</name>
    <dbReference type="NCBI Taxonomy" id="1263063"/>
    <lineage>
        <taxon>Bacteria</taxon>
        <taxon>Bacillati</taxon>
        <taxon>Bacillota</taxon>
        <taxon>Clostridia</taxon>
        <taxon>Peptostreptococcales</taxon>
        <taxon>Peptostreptococcaceae</taxon>
        <taxon>Intestinibacter</taxon>
    </lineage>
</organism>